<dbReference type="NCBIfam" id="TIGR03375">
    <property type="entry name" value="type_I_sec_LssB"/>
    <property type="match status" value="1"/>
</dbReference>
<dbReference type="Gene3D" id="3.90.70.10">
    <property type="entry name" value="Cysteine proteinases"/>
    <property type="match status" value="1"/>
</dbReference>
<evidence type="ECO:0000313" key="12">
    <source>
        <dbReference type="EMBL" id="MEW9922233.1"/>
    </source>
</evidence>
<dbReference type="PROSITE" id="PS50929">
    <property type="entry name" value="ABC_TM1F"/>
    <property type="match status" value="1"/>
</dbReference>
<keyword evidence="6 8" id="KW-1133">Transmembrane helix</keyword>
<keyword evidence="2 8" id="KW-0812">Transmembrane</keyword>
<dbReference type="SUPFAM" id="SSF90123">
    <property type="entry name" value="ABC transporter transmembrane region"/>
    <property type="match status" value="1"/>
</dbReference>
<sequence length="730" mass="80297">MTDATAPFKTEAPVGMRDTPDIHPALRIVAWFAETLDQPFSEAAILARLPANPDPADRVLMARALNCIGLKTKLTTRDLRRLDPIVLPCIVFERKTGRPLVLRRYSANRKTAEILDAAQGLHAEELSMSELRRRTDGKALLVTANALRSQSLLSPEARAQAKPLRHWFWSPFWANWTVWIQIVLAVFVINLLSLALPLFVMNVYDRVIPNLAYVTLWTLAAGVFIAMLLDLVLRMLRNGMLETIGRRVDVKAAAEIFRQAMNVRLLGRPGGAAGIVNTVRDFEMVREFFASSTFVSLIDLMFIGVFIAVLFLIVGPLAYVPLIAVPVVLILALFAQYPIGRTVESSQQLAVKRHVVLVESLLGIETVKSLNAEPVMQREWEKAISQSARINGRTRFWSNFAVTSTMLTQQAVSVGVIVWGVFLVADHRITIGGLIAANILAGRVLAPLGNIAQTLFRAQHAVRAMRSLSAFMKLPVESPAELETGLRVKIGGLEFKDVSFSYPDTPVKALENVTLRFEPGETVALLGRVGSGKSTLGKMCNGLLSPDTGLILVDGKEIAQYDAAELRDGIAYLTQETELFTGTIRENLMIGRPHATEDEIRRALYYAAMDVFIAENPAGLQQFIGEKGNRLSGGQRQGLAIARMVLRNPKLAFLDEPTSAMDRQMESLITSRLAELAREGMGLVLCTHRQSLAEIASRLVVMEKGQVVLDGPRAEVAEKLRKISAAKAAG</sequence>
<evidence type="ECO:0000256" key="8">
    <source>
        <dbReference type="SAM" id="Phobius"/>
    </source>
</evidence>
<dbReference type="InterPro" id="IPR005074">
    <property type="entry name" value="Peptidase_C39"/>
</dbReference>
<feature type="transmembrane region" description="Helical" evidence="8">
    <location>
        <begin position="172"/>
        <end position="199"/>
    </location>
</feature>
<evidence type="ECO:0000313" key="13">
    <source>
        <dbReference type="Proteomes" id="UP001556098"/>
    </source>
</evidence>
<dbReference type="PROSITE" id="PS50893">
    <property type="entry name" value="ABC_TRANSPORTER_2"/>
    <property type="match status" value="1"/>
</dbReference>
<dbReference type="PANTHER" id="PTHR43394">
    <property type="entry name" value="ATP-DEPENDENT PERMEASE MDL1, MITOCHONDRIAL"/>
    <property type="match status" value="1"/>
</dbReference>
<keyword evidence="3" id="KW-0547">Nucleotide-binding</keyword>
<feature type="transmembrane region" description="Helical" evidence="8">
    <location>
        <begin position="211"/>
        <end position="233"/>
    </location>
</feature>
<evidence type="ECO:0000256" key="2">
    <source>
        <dbReference type="ARBA" id="ARBA00022692"/>
    </source>
</evidence>
<evidence type="ECO:0000259" key="10">
    <source>
        <dbReference type="PROSITE" id="PS50929"/>
    </source>
</evidence>
<dbReference type="RefSeq" id="WP_367879931.1">
    <property type="nucleotide sequence ID" value="NZ_JBFNXX010000038.1"/>
</dbReference>
<dbReference type="InterPro" id="IPR011527">
    <property type="entry name" value="ABC1_TM_dom"/>
</dbReference>
<evidence type="ECO:0000256" key="1">
    <source>
        <dbReference type="ARBA" id="ARBA00004651"/>
    </source>
</evidence>
<evidence type="ECO:0000259" key="9">
    <source>
        <dbReference type="PROSITE" id="PS50893"/>
    </source>
</evidence>
<dbReference type="InterPro" id="IPR003439">
    <property type="entry name" value="ABC_transporter-like_ATP-bd"/>
</dbReference>
<dbReference type="SUPFAM" id="SSF52540">
    <property type="entry name" value="P-loop containing nucleoside triphosphate hydrolases"/>
    <property type="match status" value="1"/>
</dbReference>
<evidence type="ECO:0000256" key="6">
    <source>
        <dbReference type="ARBA" id="ARBA00022989"/>
    </source>
</evidence>
<proteinExistence type="predicted"/>
<evidence type="ECO:0000256" key="7">
    <source>
        <dbReference type="ARBA" id="ARBA00023136"/>
    </source>
</evidence>
<dbReference type="PROSITE" id="PS50990">
    <property type="entry name" value="PEPTIDASE_C39"/>
    <property type="match status" value="1"/>
</dbReference>
<keyword evidence="5" id="KW-0067">ATP-binding</keyword>
<keyword evidence="7 8" id="KW-0472">Membrane</keyword>
<keyword evidence="13" id="KW-1185">Reference proteome</keyword>
<dbReference type="InterPro" id="IPR003593">
    <property type="entry name" value="AAA+_ATPase"/>
</dbReference>
<dbReference type="Gene3D" id="3.40.50.300">
    <property type="entry name" value="P-loop containing nucleotide triphosphate hydrolases"/>
    <property type="match status" value="1"/>
</dbReference>
<dbReference type="InterPro" id="IPR039421">
    <property type="entry name" value="Type_1_exporter"/>
</dbReference>
<dbReference type="SMART" id="SM00382">
    <property type="entry name" value="AAA"/>
    <property type="match status" value="1"/>
</dbReference>
<dbReference type="Pfam" id="PF00005">
    <property type="entry name" value="ABC_tran"/>
    <property type="match status" value="1"/>
</dbReference>
<dbReference type="InterPro" id="IPR017750">
    <property type="entry name" value="ATPase_T1SS"/>
</dbReference>
<comment type="caution">
    <text evidence="12">The sequence shown here is derived from an EMBL/GenBank/DDBJ whole genome shotgun (WGS) entry which is preliminary data.</text>
</comment>
<reference evidence="12 13" key="1">
    <citation type="submission" date="2024-07" db="EMBL/GenBank/DDBJ databases">
        <title>Marimonas sp.nov., isolated from tidal-flat sediment.</title>
        <authorList>
            <person name="Jayan J.N."/>
            <person name="Lee S.S."/>
        </authorList>
    </citation>
    <scope>NUCLEOTIDE SEQUENCE [LARGE SCALE GENOMIC DNA]</scope>
    <source>
        <strain evidence="12 13">MJW-29</strain>
    </source>
</reference>
<evidence type="ECO:0000256" key="3">
    <source>
        <dbReference type="ARBA" id="ARBA00022741"/>
    </source>
</evidence>
<dbReference type="InterPro" id="IPR027417">
    <property type="entry name" value="P-loop_NTPase"/>
</dbReference>
<feature type="domain" description="Peptidase C39" evidence="11">
    <location>
        <begin position="17"/>
        <end position="142"/>
    </location>
</feature>
<dbReference type="PANTHER" id="PTHR43394:SF1">
    <property type="entry name" value="ATP-BINDING CASSETTE SUB-FAMILY B MEMBER 10, MITOCHONDRIAL"/>
    <property type="match status" value="1"/>
</dbReference>
<dbReference type="Gene3D" id="1.20.1560.10">
    <property type="entry name" value="ABC transporter type 1, transmembrane domain"/>
    <property type="match status" value="1"/>
</dbReference>
<dbReference type="EMBL" id="JBFNXX010000038">
    <property type="protein sequence ID" value="MEW9922233.1"/>
    <property type="molecule type" value="Genomic_DNA"/>
</dbReference>
<evidence type="ECO:0000259" key="11">
    <source>
        <dbReference type="PROSITE" id="PS50990"/>
    </source>
</evidence>
<protein>
    <submittedName>
        <fullName evidence="12">Type I secretion system permease/ATPase</fullName>
    </submittedName>
</protein>
<dbReference type="InterPro" id="IPR036640">
    <property type="entry name" value="ABC1_TM_sf"/>
</dbReference>
<name>A0ABV3RUK1_9RHOB</name>
<evidence type="ECO:0000256" key="5">
    <source>
        <dbReference type="ARBA" id="ARBA00022840"/>
    </source>
</evidence>
<gene>
    <name evidence="12" type="ORF">AB2B41_21760</name>
</gene>
<evidence type="ECO:0000256" key="4">
    <source>
        <dbReference type="ARBA" id="ARBA00022801"/>
    </source>
</evidence>
<organism evidence="12 13">
    <name type="scientific">Sulfitobacter sediminis</name>
    <dbReference type="NCBI Taxonomy" id="3234186"/>
    <lineage>
        <taxon>Bacteria</taxon>
        <taxon>Pseudomonadati</taxon>
        <taxon>Pseudomonadota</taxon>
        <taxon>Alphaproteobacteria</taxon>
        <taxon>Rhodobacterales</taxon>
        <taxon>Roseobacteraceae</taxon>
        <taxon>Sulfitobacter</taxon>
    </lineage>
</organism>
<dbReference type="Proteomes" id="UP001556098">
    <property type="component" value="Unassembled WGS sequence"/>
</dbReference>
<feature type="transmembrane region" description="Helical" evidence="8">
    <location>
        <begin position="288"/>
        <end position="313"/>
    </location>
</feature>
<feature type="domain" description="ABC transmembrane type-1" evidence="10">
    <location>
        <begin position="180"/>
        <end position="460"/>
    </location>
</feature>
<dbReference type="CDD" id="cd18587">
    <property type="entry name" value="ABC_6TM_LapB_like"/>
    <property type="match status" value="1"/>
</dbReference>
<feature type="transmembrane region" description="Helical" evidence="8">
    <location>
        <begin position="319"/>
        <end position="339"/>
    </location>
</feature>
<accession>A0ABV3RUK1</accession>
<dbReference type="Pfam" id="PF00664">
    <property type="entry name" value="ABC_membrane"/>
    <property type="match status" value="1"/>
</dbReference>
<comment type="subcellular location">
    <subcellularLocation>
        <location evidence="1">Cell membrane</location>
        <topology evidence="1">Multi-pass membrane protein</topology>
    </subcellularLocation>
</comment>
<keyword evidence="4" id="KW-0378">Hydrolase</keyword>
<feature type="domain" description="ABC transporter" evidence="9">
    <location>
        <begin position="493"/>
        <end position="729"/>
    </location>
</feature>